<feature type="transmembrane region" description="Helical" evidence="8">
    <location>
        <begin position="133"/>
        <end position="155"/>
    </location>
</feature>
<dbReference type="RefSeq" id="WP_235703511.1">
    <property type="nucleotide sequence ID" value="NZ_JAKGBZ010000008.1"/>
</dbReference>
<keyword evidence="7 8" id="KW-0472">Membrane</keyword>
<evidence type="ECO:0000256" key="2">
    <source>
        <dbReference type="ARBA" id="ARBA00008821"/>
    </source>
</evidence>
<feature type="transmembrane region" description="Helical" evidence="8">
    <location>
        <begin position="320"/>
        <end position="342"/>
    </location>
</feature>
<evidence type="ECO:0000313" key="10">
    <source>
        <dbReference type="Proteomes" id="UP001521209"/>
    </source>
</evidence>
<comment type="similarity">
    <text evidence="2">Belongs to the nucleobase:cation symporter-2 (NCS2) (TC 2.A.40) family.</text>
</comment>
<dbReference type="NCBIfam" id="TIGR03173">
    <property type="entry name" value="pbuX"/>
    <property type="match status" value="1"/>
</dbReference>
<dbReference type="InterPro" id="IPR006043">
    <property type="entry name" value="NCS2"/>
</dbReference>
<feature type="transmembrane region" description="Helical" evidence="8">
    <location>
        <begin position="382"/>
        <end position="404"/>
    </location>
</feature>
<dbReference type="EMBL" id="JAKGBZ010000008">
    <property type="protein sequence ID" value="MCF3946279.1"/>
    <property type="molecule type" value="Genomic_DNA"/>
</dbReference>
<dbReference type="PANTHER" id="PTHR42810">
    <property type="entry name" value="PURINE PERMEASE C1399.01C-RELATED"/>
    <property type="match status" value="1"/>
</dbReference>
<keyword evidence="10" id="KW-1185">Reference proteome</keyword>
<comment type="caution">
    <text evidence="9">The sequence shown here is derived from an EMBL/GenBank/DDBJ whole genome shotgun (WGS) entry which is preliminary data.</text>
</comment>
<dbReference type="NCBIfam" id="TIGR00801">
    <property type="entry name" value="ncs2"/>
    <property type="match status" value="1"/>
</dbReference>
<evidence type="ECO:0000256" key="1">
    <source>
        <dbReference type="ARBA" id="ARBA00004651"/>
    </source>
</evidence>
<feature type="transmembrane region" description="Helical" evidence="8">
    <location>
        <begin position="348"/>
        <end position="370"/>
    </location>
</feature>
<gene>
    <name evidence="9" type="ORF">L2A60_06230</name>
</gene>
<dbReference type="NCBIfam" id="NF037981">
    <property type="entry name" value="NCS2_1"/>
    <property type="match status" value="1"/>
</dbReference>
<accession>A0ABS9DU83</accession>
<evidence type="ECO:0000256" key="5">
    <source>
        <dbReference type="ARBA" id="ARBA00022692"/>
    </source>
</evidence>
<dbReference type="PANTHER" id="PTHR42810:SF4">
    <property type="entry name" value="URIC ACID TRANSPORTER UACT"/>
    <property type="match status" value="1"/>
</dbReference>
<keyword evidence="4" id="KW-1003">Cell membrane</keyword>
<keyword evidence="6 8" id="KW-1133">Transmembrane helix</keyword>
<organism evidence="9 10">
    <name type="scientific">Acidiphilium iwatense</name>
    <dbReference type="NCBI Taxonomy" id="768198"/>
    <lineage>
        <taxon>Bacteria</taxon>
        <taxon>Pseudomonadati</taxon>
        <taxon>Pseudomonadota</taxon>
        <taxon>Alphaproteobacteria</taxon>
        <taxon>Acetobacterales</taxon>
        <taxon>Acidocellaceae</taxon>
        <taxon>Acidiphilium</taxon>
    </lineage>
</organism>
<feature type="transmembrane region" description="Helical" evidence="8">
    <location>
        <begin position="109"/>
        <end position="127"/>
    </location>
</feature>
<proteinExistence type="inferred from homology"/>
<dbReference type="Proteomes" id="UP001521209">
    <property type="component" value="Unassembled WGS sequence"/>
</dbReference>
<name>A0ABS9DU83_9PROT</name>
<sequence>MSRFEESGGINAWLPPGRLFILGFQHVLVMYAGAVAVPLIVAGAAHLTTAQTGYLISSDMFCCGIGSLLQSVGLGPFGIRMPVIMAVTFAAVGPMIVMVGDPALGLPGIYGATIAAGLIAMGLAPFASRLLRFFPPLVQGIVITAIGANLIPVGINWSAGGFGNPHYGAPIYLCVSLSVLLFIMVLAKYGKGFMANVAVLLGLIFGFAEAVLLGRVRLTGIGAVGWFGLITPFHFGLPTFHPIAIATMVVVMLVTFIESSGMFMALGMIVDHPVENTDIRRGLLVDGLASVIGGTFNSFPHTSFSQNIGLVGITGVRSRWVCAAAGVILVLLGLVPKMSFIVASIPQFVLGGAGIVMFGMVMATGIRVLSHVDYEKQQHNSYIVAISLGISMIPVVAVHFFQAVPVNLQPFVQSGIFLSALTAVLSNLWFNGMAPKRDSGRGSTVAHSVEIQGDPKAVSTLH</sequence>
<feature type="transmembrane region" description="Helical" evidence="8">
    <location>
        <begin position="79"/>
        <end position="97"/>
    </location>
</feature>
<reference evidence="9 10" key="1">
    <citation type="submission" date="2022-01" db="EMBL/GenBank/DDBJ databases">
        <authorList>
            <person name="Won M."/>
            <person name="Kim S.-J."/>
            <person name="Kwon S.-W."/>
        </authorList>
    </citation>
    <scope>NUCLEOTIDE SEQUENCE [LARGE SCALE GENOMIC DNA]</scope>
    <source>
        <strain evidence="9 10">KCTC 23505</strain>
    </source>
</reference>
<dbReference type="Pfam" id="PF00860">
    <property type="entry name" value="Xan_ur_permease"/>
    <property type="match status" value="1"/>
</dbReference>
<feature type="transmembrane region" description="Helical" evidence="8">
    <location>
        <begin position="410"/>
        <end position="430"/>
    </location>
</feature>
<feature type="transmembrane region" description="Helical" evidence="8">
    <location>
        <begin position="193"/>
        <end position="213"/>
    </location>
</feature>
<feature type="transmembrane region" description="Helical" evidence="8">
    <location>
        <begin position="220"/>
        <end position="237"/>
    </location>
</feature>
<evidence type="ECO:0000313" key="9">
    <source>
        <dbReference type="EMBL" id="MCF3946279.1"/>
    </source>
</evidence>
<evidence type="ECO:0000256" key="8">
    <source>
        <dbReference type="SAM" id="Phobius"/>
    </source>
</evidence>
<protein>
    <submittedName>
        <fullName evidence="9">Purine permease</fullName>
    </submittedName>
</protein>
<keyword evidence="3" id="KW-0813">Transport</keyword>
<feature type="transmembrane region" description="Helical" evidence="8">
    <location>
        <begin position="243"/>
        <end position="270"/>
    </location>
</feature>
<dbReference type="PROSITE" id="PS01116">
    <property type="entry name" value="XANTH_URACIL_PERMASE"/>
    <property type="match status" value="1"/>
</dbReference>
<evidence type="ECO:0000256" key="3">
    <source>
        <dbReference type="ARBA" id="ARBA00022448"/>
    </source>
</evidence>
<evidence type="ECO:0000256" key="6">
    <source>
        <dbReference type="ARBA" id="ARBA00022989"/>
    </source>
</evidence>
<feature type="transmembrane region" description="Helical" evidence="8">
    <location>
        <begin position="20"/>
        <end position="42"/>
    </location>
</feature>
<dbReference type="InterPro" id="IPR017588">
    <property type="entry name" value="UacT-like"/>
</dbReference>
<evidence type="ECO:0000256" key="4">
    <source>
        <dbReference type="ARBA" id="ARBA00022475"/>
    </source>
</evidence>
<feature type="transmembrane region" description="Helical" evidence="8">
    <location>
        <begin position="167"/>
        <end position="187"/>
    </location>
</feature>
<keyword evidence="5 8" id="KW-0812">Transmembrane</keyword>
<evidence type="ECO:0000256" key="7">
    <source>
        <dbReference type="ARBA" id="ARBA00023136"/>
    </source>
</evidence>
<comment type="subcellular location">
    <subcellularLocation>
        <location evidence="1">Cell membrane</location>
        <topology evidence="1">Multi-pass membrane protein</topology>
    </subcellularLocation>
</comment>
<dbReference type="InterPro" id="IPR006042">
    <property type="entry name" value="Xan_ur_permease"/>
</dbReference>